<dbReference type="SMART" id="SM00220">
    <property type="entry name" value="S_TKc"/>
    <property type="match status" value="1"/>
</dbReference>
<evidence type="ECO:0000256" key="2">
    <source>
        <dbReference type="ARBA" id="ARBA00022840"/>
    </source>
</evidence>
<evidence type="ECO:0000259" key="3">
    <source>
        <dbReference type="PROSITE" id="PS50011"/>
    </source>
</evidence>
<dbReference type="SUPFAM" id="SSF56112">
    <property type="entry name" value="Protein kinase-like (PK-like)"/>
    <property type="match status" value="1"/>
</dbReference>
<comment type="caution">
    <text evidence="4">The sequence shown here is derived from an EMBL/GenBank/DDBJ whole genome shotgun (WGS) entry which is preliminary data.</text>
</comment>
<accession>A0A6A6N6W3</accession>
<proteinExistence type="predicted"/>
<keyword evidence="1" id="KW-0547">Nucleotide-binding</keyword>
<dbReference type="InterPro" id="IPR001245">
    <property type="entry name" value="Ser-Thr/Tyr_kinase_cat_dom"/>
</dbReference>
<evidence type="ECO:0000313" key="4">
    <source>
        <dbReference type="EMBL" id="KAF2320575.1"/>
    </source>
</evidence>
<feature type="domain" description="Protein kinase" evidence="3">
    <location>
        <begin position="21"/>
        <end position="266"/>
    </location>
</feature>
<dbReference type="GO" id="GO:0004672">
    <property type="term" value="F:protein kinase activity"/>
    <property type="evidence" value="ECO:0007669"/>
    <property type="project" value="InterPro"/>
</dbReference>
<evidence type="ECO:0000313" key="5">
    <source>
        <dbReference type="Proteomes" id="UP000467840"/>
    </source>
</evidence>
<dbReference type="PANTHER" id="PTHR27001:SF931">
    <property type="entry name" value="OS11G0664100 PROTEIN"/>
    <property type="match status" value="1"/>
</dbReference>
<dbReference type="PANTHER" id="PTHR27001">
    <property type="entry name" value="OS01G0253100 PROTEIN"/>
    <property type="match status" value="1"/>
</dbReference>
<dbReference type="GO" id="GO:0005524">
    <property type="term" value="F:ATP binding"/>
    <property type="evidence" value="ECO:0007669"/>
    <property type="project" value="UniProtKB-KW"/>
</dbReference>
<keyword evidence="5" id="KW-1185">Reference proteome</keyword>
<gene>
    <name evidence="4" type="ORF">GH714_028411</name>
</gene>
<dbReference type="PROSITE" id="PS50011">
    <property type="entry name" value="PROTEIN_KINASE_DOM"/>
    <property type="match status" value="1"/>
</dbReference>
<dbReference type="InterPro" id="IPR008271">
    <property type="entry name" value="Ser/Thr_kinase_AS"/>
</dbReference>
<dbReference type="InterPro" id="IPR000719">
    <property type="entry name" value="Prot_kinase_dom"/>
</dbReference>
<dbReference type="PROSITE" id="PS00108">
    <property type="entry name" value="PROTEIN_KINASE_ST"/>
    <property type="match status" value="1"/>
</dbReference>
<dbReference type="EMBL" id="JAAGAX010000003">
    <property type="protein sequence ID" value="KAF2320575.1"/>
    <property type="molecule type" value="Genomic_DNA"/>
</dbReference>
<reference evidence="4 5" key="1">
    <citation type="journal article" date="2020" name="Mol. Plant">
        <title>The Chromosome-Based Rubber Tree Genome Provides New Insights into Spurge Genome Evolution and Rubber Biosynthesis.</title>
        <authorList>
            <person name="Liu J."/>
            <person name="Shi C."/>
            <person name="Shi C.C."/>
            <person name="Li W."/>
            <person name="Zhang Q.J."/>
            <person name="Zhang Y."/>
            <person name="Li K."/>
            <person name="Lu H.F."/>
            <person name="Shi C."/>
            <person name="Zhu S.T."/>
            <person name="Xiao Z.Y."/>
            <person name="Nan H."/>
            <person name="Yue Y."/>
            <person name="Zhu X.G."/>
            <person name="Wu Y."/>
            <person name="Hong X.N."/>
            <person name="Fan G.Y."/>
            <person name="Tong Y."/>
            <person name="Zhang D."/>
            <person name="Mao C.L."/>
            <person name="Liu Y.L."/>
            <person name="Hao S.J."/>
            <person name="Liu W.Q."/>
            <person name="Lv M.Q."/>
            <person name="Zhang H.B."/>
            <person name="Liu Y."/>
            <person name="Hu-Tang G.R."/>
            <person name="Wang J.P."/>
            <person name="Wang J.H."/>
            <person name="Sun Y.H."/>
            <person name="Ni S.B."/>
            <person name="Chen W.B."/>
            <person name="Zhang X.C."/>
            <person name="Jiao Y.N."/>
            <person name="Eichler E.E."/>
            <person name="Li G.H."/>
            <person name="Liu X."/>
            <person name="Gao L.Z."/>
        </authorList>
    </citation>
    <scope>NUCLEOTIDE SEQUENCE [LARGE SCALE GENOMIC DNA]</scope>
    <source>
        <strain evidence="5">cv. GT1</strain>
        <tissue evidence="4">Leaf</tissue>
    </source>
</reference>
<protein>
    <recommendedName>
        <fullName evidence="3">Protein kinase domain-containing protein</fullName>
    </recommendedName>
</protein>
<dbReference type="InterPro" id="IPR011009">
    <property type="entry name" value="Kinase-like_dom_sf"/>
</dbReference>
<dbReference type="Gene3D" id="1.10.510.10">
    <property type="entry name" value="Transferase(Phosphotransferase) domain 1"/>
    <property type="match status" value="2"/>
</dbReference>
<name>A0A6A6N6W3_HEVBR</name>
<dbReference type="GO" id="GO:0005886">
    <property type="term" value="C:plasma membrane"/>
    <property type="evidence" value="ECO:0007669"/>
    <property type="project" value="TreeGrafter"/>
</dbReference>
<dbReference type="AlphaFoldDB" id="A0A6A6N6W3"/>
<keyword evidence="2" id="KW-0067">ATP-binding</keyword>
<dbReference type="Gene3D" id="3.30.200.20">
    <property type="entry name" value="Phosphorylase Kinase, domain 1"/>
    <property type="match status" value="1"/>
</dbReference>
<evidence type="ECO:0000256" key="1">
    <source>
        <dbReference type="ARBA" id="ARBA00022741"/>
    </source>
</evidence>
<sequence length="267" mass="30109">MPFSHSGDVIEFTAEELKGYIREGKIVGRGAFGPVYKGIIKGRQERNINGEHVAIKFSRNKCERASTQWRAEKDYLPEVKHQNIIKLIGYCESEERFYLVYPFMQNGTALSQLSGLDWHKTLKIIKGVASAIQKLQGFTPALVHRDIKLDNILLDQNFTPKLADFGNVTPEIEDGSKAEDIYSFGEILLQLIAKNEKNYYIGTTRRIGDWARENYPQIKLLHAILEKTGCSRKAAAAITELGLECVEPHPSDRPTIAQVLAKLAYLS</sequence>
<dbReference type="Proteomes" id="UP000467840">
    <property type="component" value="Chromosome 10"/>
</dbReference>
<dbReference type="Pfam" id="PF07714">
    <property type="entry name" value="PK_Tyr_Ser-Thr"/>
    <property type="match status" value="1"/>
</dbReference>
<organism evidence="4 5">
    <name type="scientific">Hevea brasiliensis</name>
    <name type="common">Para rubber tree</name>
    <name type="synonym">Siphonia brasiliensis</name>
    <dbReference type="NCBI Taxonomy" id="3981"/>
    <lineage>
        <taxon>Eukaryota</taxon>
        <taxon>Viridiplantae</taxon>
        <taxon>Streptophyta</taxon>
        <taxon>Embryophyta</taxon>
        <taxon>Tracheophyta</taxon>
        <taxon>Spermatophyta</taxon>
        <taxon>Magnoliopsida</taxon>
        <taxon>eudicotyledons</taxon>
        <taxon>Gunneridae</taxon>
        <taxon>Pentapetalae</taxon>
        <taxon>rosids</taxon>
        <taxon>fabids</taxon>
        <taxon>Malpighiales</taxon>
        <taxon>Euphorbiaceae</taxon>
        <taxon>Crotonoideae</taxon>
        <taxon>Micrandreae</taxon>
        <taxon>Hevea</taxon>
    </lineage>
</organism>